<keyword evidence="13" id="KW-0472">Membrane</keyword>
<evidence type="ECO:0000256" key="1">
    <source>
        <dbReference type="ARBA" id="ARBA00004229"/>
    </source>
</evidence>
<dbReference type="PROSITE" id="PS51296">
    <property type="entry name" value="RIESKE"/>
    <property type="match status" value="1"/>
</dbReference>
<evidence type="ECO:0000256" key="14">
    <source>
        <dbReference type="SAM" id="MobiDB-lite"/>
    </source>
</evidence>
<dbReference type="OrthoDB" id="426882at2759"/>
<dbReference type="PANTHER" id="PTHR21266">
    <property type="entry name" value="IRON-SULFUR DOMAIN CONTAINING PROTEIN"/>
    <property type="match status" value="1"/>
</dbReference>
<accession>A0A9D4TGI0</accession>
<dbReference type="InterPro" id="IPR050584">
    <property type="entry name" value="Cholesterol_7-desaturase"/>
</dbReference>
<evidence type="ECO:0000256" key="9">
    <source>
        <dbReference type="ARBA" id="ARBA00022989"/>
    </source>
</evidence>
<dbReference type="SUPFAM" id="SSF50022">
    <property type="entry name" value="ISP domain"/>
    <property type="match status" value="1"/>
</dbReference>
<organism evidence="16 17">
    <name type="scientific">Chlorella vulgaris</name>
    <name type="common">Green alga</name>
    <dbReference type="NCBI Taxonomy" id="3077"/>
    <lineage>
        <taxon>Eukaryota</taxon>
        <taxon>Viridiplantae</taxon>
        <taxon>Chlorophyta</taxon>
        <taxon>core chlorophytes</taxon>
        <taxon>Trebouxiophyceae</taxon>
        <taxon>Chlorellales</taxon>
        <taxon>Chlorellaceae</taxon>
        <taxon>Chlorella clade</taxon>
        <taxon>Chlorella</taxon>
    </lineage>
</organism>
<keyword evidence="9" id="KW-1133">Transmembrane helix</keyword>
<dbReference type="Pfam" id="PF00355">
    <property type="entry name" value="Rieske"/>
    <property type="match status" value="1"/>
</dbReference>
<proteinExistence type="predicted"/>
<dbReference type="GO" id="GO:0046872">
    <property type="term" value="F:metal ion binding"/>
    <property type="evidence" value="ECO:0007669"/>
    <property type="project" value="UniProtKB-KW"/>
</dbReference>
<keyword evidence="4" id="KW-0934">Plastid</keyword>
<evidence type="ECO:0000256" key="3">
    <source>
        <dbReference type="ARBA" id="ARBA00022528"/>
    </source>
</evidence>
<keyword evidence="5" id="KW-0812">Transmembrane</keyword>
<evidence type="ECO:0000256" key="13">
    <source>
        <dbReference type="ARBA" id="ARBA00023136"/>
    </source>
</evidence>
<comment type="caution">
    <text evidence="16">The sequence shown here is derived from an EMBL/GenBank/DDBJ whole genome shotgun (WGS) entry which is preliminary data.</text>
</comment>
<dbReference type="Gene3D" id="2.102.10.10">
    <property type="entry name" value="Rieske [2Fe-2S] iron-sulphur domain"/>
    <property type="match status" value="1"/>
</dbReference>
<keyword evidence="3" id="KW-0150">Chloroplast</keyword>
<comment type="subcellular location">
    <subcellularLocation>
        <location evidence="2">Membrane</location>
    </subcellularLocation>
    <subcellularLocation>
        <location evidence="1">Plastid</location>
        <location evidence="1">Chloroplast</location>
    </subcellularLocation>
</comment>
<dbReference type="GO" id="GO:0010277">
    <property type="term" value="F:chlorophyllide a oxygenase activity"/>
    <property type="evidence" value="ECO:0007669"/>
    <property type="project" value="InterPro"/>
</dbReference>
<dbReference type="InterPro" id="IPR036922">
    <property type="entry name" value="Rieske_2Fe-2S_sf"/>
</dbReference>
<sequence length="521" mass="56537">MAGSTTLAKARGMQPARESAPAAFRSAGGAPASHRRGRSLWSTSGVTDVAEANNISVQTETATKGTQFSWTKCWYPVTAVSYLDPARPHQATILGHNLVVWRDSSNTWRCFKDSCPHRAAPLSEGRIHPITKDLECAYHGWQFEGSGAARELPQSEPGSAKATACASKRSCATSFPTAEAHGLLFVWLEGGAEGQAQAAAAPLPSLPAADHTGKEWFPVSTWYVRDLEVDYLPLMENSADPGHVHFTHAGYIGSPDKAGPITVRVLERDDQGVYRFVCDDPKGATFRNLDLQPPCMLWASSEGMAPEGELALLYFVVPVAPGRSRLMSLPLATNSKFRTLSKIFHWQPWLRHLYNHKVAAQDIVILHRQGTNMAAPDFDGWRRGFYLPTTADSGVVVLRKWLEDVAGGGVAWGPNVAAGGQAPIQPEERREVLMDHYHQHTEHCPHCRGALKNVQTASKLLLGTAGACFLGLAYAWGRGTAPLAAASLALLAGLGASLALRSALKGLEQQFIFTDWRHSDH</sequence>
<evidence type="ECO:0000256" key="8">
    <source>
        <dbReference type="ARBA" id="ARBA00022946"/>
    </source>
</evidence>
<dbReference type="Pfam" id="PF08417">
    <property type="entry name" value="PaO"/>
    <property type="match status" value="1"/>
</dbReference>
<dbReference type="Gene3D" id="3.90.380.10">
    <property type="entry name" value="Naphthalene 1,2-dioxygenase Alpha Subunit, Chain A, domain 1"/>
    <property type="match status" value="1"/>
</dbReference>
<name>A0A9D4TGI0_CHLVU</name>
<dbReference type="InterPro" id="IPR017941">
    <property type="entry name" value="Rieske_2Fe-2S"/>
</dbReference>
<evidence type="ECO:0000256" key="7">
    <source>
        <dbReference type="ARBA" id="ARBA00022723"/>
    </source>
</evidence>
<evidence type="ECO:0000256" key="11">
    <source>
        <dbReference type="ARBA" id="ARBA00023004"/>
    </source>
</evidence>
<evidence type="ECO:0000256" key="4">
    <source>
        <dbReference type="ARBA" id="ARBA00022640"/>
    </source>
</evidence>
<evidence type="ECO:0000256" key="12">
    <source>
        <dbReference type="ARBA" id="ARBA00023014"/>
    </source>
</evidence>
<keyword evidence="12" id="KW-0411">Iron-sulfur</keyword>
<dbReference type="SUPFAM" id="SSF55961">
    <property type="entry name" value="Bet v1-like"/>
    <property type="match status" value="1"/>
</dbReference>
<reference evidence="16" key="2">
    <citation type="submission" date="2020-11" db="EMBL/GenBank/DDBJ databases">
        <authorList>
            <person name="Cecchin M."/>
            <person name="Marcolungo L."/>
            <person name="Rossato M."/>
            <person name="Girolomoni L."/>
            <person name="Cosentino E."/>
            <person name="Cuine S."/>
            <person name="Li-Beisson Y."/>
            <person name="Delledonne M."/>
            <person name="Ballottari M."/>
        </authorList>
    </citation>
    <scope>NUCLEOTIDE SEQUENCE</scope>
    <source>
        <strain evidence="16">211/11P</strain>
        <tissue evidence="16">Whole cell</tissue>
    </source>
</reference>
<evidence type="ECO:0000256" key="2">
    <source>
        <dbReference type="ARBA" id="ARBA00004370"/>
    </source>
</evidence>
<gene>
    <name evidence="16" type="ORF">D9Q98_008334</name>
</gene>
<evidence type="ECO:0000259" key="15">
    <source>
        <dbReference type="PROSITE" id="PS51296"/>
    </source>
</evidence>
<keyword evidence="10" id="KW-0560">Oxidoreductase</keyword>
<dbReference type="AlphaFoldDB" id="A0A9D4TGI0"/>
<reference evidence="16" key="1">
    <citation type="journal article" date="2019" name="Plant J.">
        <title>Chlorella vulgaris genome assembly and annotation reveals the molecular basis for metabolic acclimation to high light conditions.</title>
        <authorList>
            <person name="Cecchin M."/>
            <person name="Marcolungo L."/>
            <person name="Rossato M."/>
            <person name="Girolomoni L."/>
            <person name="Cosentino E."/>
            <person name="Cuine S."/>
            <person name="Li-Beisson Y."/>
            <person name="Delledonne M."/>
            <person name="Ballottari M."/>
        </authorList>
    </citation>
    <scope>NUCLEOTIDE SEQUENCE</scope>
    <source>
        <strain evidence="16">211/11P</strain>
    </source>
</reference>
<keyword evidence="7" id="KW-0479">Metal-binding</keyword>
<keyword evidence="8" id="KW-0809">Transit peptide</keyword>
<protein>
    <recommendedName>
        <fullName evidence="15">Rieske domain-containing protein</fullName>
    </recommendedName>
</protein>
<evidence type="ECO:0000313" key="16">
    <source>
        <dbReference type="EMBL" id="KAI3424952.1"/>
    </source>
</evidence>
<dbReference type="EMBL" id="SIDB01000012">
    <property type="protein sequence ID" value="KAI3424952.1"/>
    <property type="molecule type" value="Genomic_DNA"/>
</dbReference>
<evidence type="ECO:0000256" key="6">
    <source>
        <dbReference type="ARBA" id="ARBA00022714"/>
    </source>
</evidence>
<dbReference type="GO" id="GO:0016020">
    <property type="term" value="C:membrane"/>
    <property type="evidence" value="ECO:0007669"/>
    <property type="project" value="UniProtKB-SubCell"/>
</dbReference>
<feature type="domain" description="Rieske" evidence="15">
    <location>
        <begin position="74"/>
        <end position="186"/>
    </location>
</feature>
<feature type="region of interest" description="Disordered" evidence="14">
    <location>
        <begin position="1"/>
        <end position="39"/>
    </location>
</feature>
<evidence type="ECO:0000256" key="10">
    <source>
        <dbReference type="ARBA" id="ARBA00023002"/>
    </source>
</evidence>
<evidence type="ECO:0000256" key="5">
    <source>
        <dbReference type="ARBA" id="ARBA00022692"/>
    </source>
</evidence>
<keyword evidence="17" id="KW-1185">Reference proteome</keyword>
<dbReference type="InterPro" id="IPR013626">
    <property type="entry name" value="PaO"/>
</dbReference>
<dbReference type="PANTHER" id="PTHR21266:SF32">
    <property type="entry name" value="CHOLESTEROL 7-DESATURASE NVD"/>
    <property type="match status" value="1"/>
</dbReference>
<keyword evidence="11" id="KW-0408">Iron</keyword>
<dbReference type="Proteomes" id="UP001055712">
    <property type="component" value="Unassembled WGS sequence"/>
</dbReference>
<keyword evidence="6" id="KW-0001">2Fe-2S</keyword>
<evidence type="ECO:0000313" key="17">
    <source>
        <dbReference type="Proteomes" id="UP001055712"/>
    </source>
</evidence>
<dbReference type="GO" id="GO:0051537">
    <property type="term" value="F:2 iron, 2 sulfur cluster binding"/>
    <property type="evidence" value="ECO:0007669"/>
    <property type="project" value="UniProtKB-KW"/>
</dbReference>
<dbReference type="GO" id="GO:0009507">
    <property type="term" value="C:chloroplast"/>
    <property type="evidence" value="ECO:0007669"/>
    <property type="project" value="UniProtKB-SubCell"/>
</dbReference>